<organism evidence="5 6">
    <name type="scientific">Insolitispirillum peregrinum</name>
    <dbReference type="NCBI Taxonomy" id="80876"/>
    <lineage>
        <taxon>Bacteria</taxon>
        <taxon>Pseudomonadati</taxon>
        <taxon>Pseudomonadota</taxon>
        <taxon>Alphaproteobacteria</taxon>
        <taxon>Rhodospirillales</taxon>
        <taxon>Novispirillaceae</taxon>
        <taxon>Insolitispirillum</taxon>
    </lineage>
</organism>
<keyword evidence="1" id="KW-0805">Transcription regulation</keyword>
<dbReference type="InterPro" id="IPR011991">
    <property type="entry name" value="ArsR-like_HTH"/>
</dbReference>
<dbReference type="SMART" id="SM00418">
    <property type="entry name" value="HTH_ARSR"/>
    <property type="match status" value="1"/>
</dbReference>
<evidence type="ECO:0000259" key="4">
    <source>
        <dbReference type="PROSITE" id="PS50987"/>
    </source>
</evidence>
<evidence type="ECO:0000313" key="6">
    <source>
        <dbReference type="Proteomes" id="UP000185678"/>
    </source>
</evidence>
<feature type="domain" description="HTH arsR-type" evidence="4">
    <location>
        <begin position="3"/>
        <end position="99"/>
    </location>
</feature>
<keyword evidence="3" id="KW-0804">Transcription</keyword>
<dbReference type="Pfam" id="PF01022">
    <property type="entry name" value="HTH_5"/>
    <property type="match status" value="1"/>
</dbReference>
<dbReference type="GO" id="GO:0003677">
    <property type="term" value="F:DNA binding"/>
    <property type="evidence" value="ECO:0007669"/>
    <property type="project" value="UniProtKB-KW"/>
</dbReference>
<reference evidence="5 6" key="1">
    <citation type="submission" date="2017-01" db="EMBL/GenBank/DDBJ databases">
        <authorList>
            <person name="Mah S.A."/>
            <person name="Swanson W.J."/>
            <person name="Moy G.W."/>
            <person name="Vacquier V.D."/>
        </authorList>
    </citation>
    <scope>NUCLEOTIDE SEQUENCE [LARGE SCALE GENOMIC DNA]</scope>
    <source>
        <strain evidence="5 6">DSM 11589</strain>
    </source>
</reference>
<proteinExistence type="predicted"/>
<dbReference type="Gene3D" id="1.10.10.10">
    <property type="entry name" value="Winged helix-like DNA-binding domain superfamily/Winged helix DNA-binding domain"/>
    <property type="match status" value="1"/>
</dbReference>
<accession>A0A1N7PJA9</accession>
<dbReference type="Proteomes" id="UP000185678">
    <property type="component" value="Unassembled WGS sequence"/>
</dbReference>
<keyword evidence="6" id="KW-1185">Reference proteome</keyword>
<dbReference type="PANTHER" id="PTHR43132:SF8">
    <property type="entry name" value="HTH-TYPE TRANSCRIPTIONAL REGULATOR KMTR"/>
    <property type="match status" value="1"/>
</dbReference>
<dbReference type="EMBL" id="FTOA01000007">
    <property type="protein sequence ID" value="SIT10672.1"/>
    <property type="molecule type" value="Genomic_DNA"/>
</dbReference>
<evidence type="ECO:0000256" key="3">
    <source>
        <dbReference type="ARBA" id="ARBA00023163"/>
    </source>
</evidence>
<dbReference type="SUPFAM" id="SSF46785">
    <property type="entry name" value="Winged helix' DNA-binding domain"/>
    <property type="match status" value="1"/>
</dbReference>
<dbReference type="CDD" id="cd00090">
    <property type="entry name" value="HTH_ARSR"/>
    <property type="match status" value="1"/>
</dbReference>
<gene>
    <name evidence="5" type="ORF">SAMN05421779_1078</name>
</gene>
<name>A0A1N7PJA9_9PROT</name>
<dbReference type="InterPro" id="IPR036388">
    <property type="entry name" value="WH-like_DNA-bd_sf"/>
</dbReference>
<dbReference type="STRING" id="80876.SAMN05421779_1078"/>
<evidence type="ECO:0000256" key="2">
    <source>
        <dbReference type="ARBA" id="ARBA00023125"/>
    </source>
</evidence>
<dbReference type="RefSeq" id="WP_076401624.1">
    <property type="nucleotide sequence ID" value="NZ_FTOA01000007.1"/>
</dbReference>
<dbReference type="InterPro" id="IPR036390">
    <property type="entry name" value="WH_DNA-bd_sf"/>
</dbReference>
<dbReference type="GO" id="GO:0003700">
    <property type="term" value="F:DNA-binding transcription factor activity"/>
    <property type="evidence" value="ECO:0007669"/>
    <property type="project" value="InterPro"/>
</dbReference>
<dbReference type="InterPro" id="IPR001845">
    <property type="entry name" value="HTH_ArsR_DNA-bd_dom"/>
</dbReference>
<dbReference type="InterPro" id="IPR051011">
    <property type="entry name" value="Metal_resp_trans_reg"/>
</dbReference>
<dbReference type="PRINTS" id="PR00778">
    <property type="entry name" value="HTHARSR"/>
</dbReference>
<dbReference type="OrthoDB" id="194599at2"/>
<sequence length="110" mass="12097">MNVESFHSKAREAAALLQSLANEHRLMILCHLLHRPQSVSELEATLGLRQAALSQNLARLRKDGLVSVRRDGQHSIYAVQGQAVKAMISTLAHLFCPVDPIDPGDSSHDH</sequence>
<dbReference type="PANTHER" id="PTHR43132">
    <property type="entry name" value="ARSENICAL RESISTANCE OPERON REPRESSOR ARSR-RELATED"/>
    <property type="match status" value="1"/>
</dbReference>
<keyword evidence="2" id="KW-0238">DNA-binding</keyword>
<dbReference type="PROSITE" id="PS50987">
    <property type="entry name" value="HTH_ARSR_2"/>
    <property type="match status" value="1"/>
</dbReference>
<evidence type="ECO:0000313" key="5">
    <source>
        <dbReference type="EMBL" id="SIT10672.1"/>
    </source>
</evidence>
<dbReference type="NCBIfam" id="NF033788">
    <property type="entry name" value="HTH_metalloreg"/>
    <property type="match status" value="1"/>
</dbReference>
<evidence type="ECO:0000256" key="1">
    <source>
        <dbReference type="ARBA" id="ARBA00023015"/>
    </source>
</evidence>
<dbReference type="AlphaFoldDB" id="A0A1N7PJA9"/>
<protein>
    <submittedName>
        <fullName evidence="5">Transcriptional regulator, ArsR family</fullName>
    </submittedName>
</protein>